<accession>A0A542UCJ0</accession>
<dbReference type="SMART" id="SM00903">
    <property type="entry name" value="Flavin_Reduct"/>
    <property type="match status" value="1"/>
</dbReference>
<keyword evidence="4" id="KW-1185">Reference proteome</keyword>
<name>A0A542UCJ0_9ACTN</name>
<sequence>MSPAADHMTNTSATYVTAEEAFRLVMGSLATGVTVVTAPAGDGPRGMTCSSLTSVCLEPATLAVCLRTASSTRDAALGHARFAVNLLHGGAERTARVFSTAVPDRFALVDWRMSETGLPQLTEDACAYAECDVVHTVEIGDHTMIFGAVTDSCVLPGTPLVYARRSYRSWDALPSTQDRPEGEQ</sequence>
<evidence type="ECO:0000256" key="1">
    <source>
        <dbReference type="ARBA" id="ARBA00023002"/>
    </source>
</evidence>
<evidence type="ECO:0000313" key="3">
    <source>
        <dbReference type="EMBL" id="TQK96793.1"/>
    </source>
</evidence>
<comment type="caution">
    <text evidence="3">The sequence shown here is derived from an EMBL/GenBank/DDBJ whole genome shotgun (WGS) entry which is preliminary data.</text>
</comment>
<dbReference type="PANTHER" id="PTHR30466">
    <property type="entry name" value="FLAVIN REDUCTASE"/>
    <property type="match status" value="1"/>
</dbReference>
<organism evidence="3 4">
    <name type="scientific">Streptomyces puniciscabiei</name>
    <dbReference type="NCBI Taxonomy" id="164348"/>
    <lineage>
        <taxon>Bacteria</taxon>
        <taxon>Bacillati</taxon>
        <taxon>Actinomycetota</taxon>
        <taxon>Actinomycetes</taxon>
        <taxon>Kitasatosporales</taxon>
        <taxon>Streptomycetaceae</taxon>
        <taxon>Streptomyces</taxon>
    </lineage>
</organism>
<gene>
    <name evidence="3" type="ORF">FB563_1742</name>
</gene>
<dbReference type="GO" id="GO:0042602">
    <property type="term" value="F:riboflavin reductase (NADPH) activity"/>
    <property type="evidence" value="ECO:0007669"/>
    <property type="project" value="TreeGrafter"/>
</dbReference>
<dbReference type="RefSeq" id="WP_055705524.1">
    <property type="nucleotide sequence ID" value="NZ_JBPJFI010000001.1"/>
</dbReference>
<evidence type="ECO:0000259" key="2">
    <source>
        <dbReference type="SMART" id="SM00903"/>
    </source>
</evidence>
<feature type="domain" description="Flavin reductase like" evidence="2">
    <location>
        <begin position="26"/>
        <end position="169"/>
    </location>
</feature>
<evidence type="ECO:0000313" key="4">
    <source>
        <dbReference type="Proteomes" id="UP000318103"/>
    </source>
</evidence>
<dbReference type="Gene3D" id="2.30.110.10">
    <property type="entry name" value="Electron Transport, Fmn-binding Protein, Chain A"/>
    <property type="match status" value="1"/>
</dbReference>
<proteinExistence type="predicted"/>
<dbReference type="EMBL" id="VFNX01000001">
    <property type="protein sequence ID" value="TQK96793.1"/>
    <property type="molecule type" value="Genomic_DNA"/>
</dbReference>
<keyword evidence="1" id="KW-0560">Oxidoreductase</keyword>
<dbReference type="PANTHER" id="PTHR30466:SF1">
    <property type="entry name" value="FMN REDUCTASE (NADH) RUTF"/>
    <property type="match status" value="1"/>
</dbReference>
<dbReference type="GO" id="GO:0010181">
    <property type="term" value="F:FMN binding"/>
    <property type="evidence" value="ECO:0007669"/>
    <property type="project" value="InterPro"/>
</dbReference>
<dbReference type="Proteomes" id="UP000318103">
    <property type="component" value="Unassembled WGS sequence"/>
</dbReference>
<dbReference type="AlphaFoldDB" id="A0A542UCJ0"/>
<dbReference type="OrthoDB" id="9792858at2"/>
<dbReference type="SUPFAM" id="SSF50475">
    <property type="entry name" value="FMN-binding split barrel"/>
    <property type="match status" value="1"/>
</dbReference>
<dbReference type="InterPro" id="IPR002563">
    <property type="entry name" value="Flavin_Rdtase-like_dom"/>
</dbReference>
<reference evidence="3 4" key="1">
    <citation type="submission" date="2019-06" db="EMBL/GenBank/DDBJ databases">
        <title>Sequencing the genomes of 1000 actinobacteria strains.</title>
        <authorList>
            <person name="Klenk H.-P."/>
        </authorList>
    </citation>
    <scope>NUCLEOTIDE SEQUENCE [LARGE SCALE GENOMIC DNA]</scope>
    <source>
        <strain evidence="3 4">DSM 41929</strain>
    </source>
</reference>
<dbReference type="InterPro" id="IPR050268">
    <property type="entry name" value="NADH-dep_flavin_reductase"/>
</dbReference>
<dbReference type="Pfam" id="PF01613">
    <property type="entry name" value="Flavin_Reduct"/>
    <property type="match status" value="1"/>
</dbReference>
<dbReference type="InterPro" id="IPR012349">
    <property type="entry name" value="Split_barrel_FMN-bd"/>
</dbReference>
<protein>
    <submittedName>
        <fullName evidence="3">Flavin reductase (DIM6/NTAB) family NADH-FMN oxidoreductase RutF</fullName>
    </submittedName>
</protein>